<dbReference type="OrthoDB" id="5339271at2759"/>
<dbReference type="Gene3D" id="3.40.50.150">
    <property type="entry name" value="Vaccinia Virus protein VP39"/>
    <property type="match status" value="1"/>
</dbReference>
<accession>A0A319DKH1</accession>
<dbReference type="InterPro" id="IPR029063">
    <property type="entry name" value="SAM-dependent_MTases_sf"/>
</dbReference>
<reference evidence="2 3" key="1">
    <citation type="submission" date="2018-02" db="EMBL/GenBank/DDBJ databases">
        <title>The genomes of Aspergillus section Nigri reveals drivers in fungal speciation.</title>
        <authorList>
            <consortium name="DOE Joint Genome Institute"/>
            <person name="Vesth T.C."/>
            <person name="Nybo J."/>
            <person name="Theobald S."/>
            <person name="Brandl J."/>
            <person name="Frisvad J.C."/>
            <person name="Nielsen K.F."/>
            <person name="Lyhne E.K."/>
            <person name="Kogle M.E."/>
            <person name="Kuo A."/>
            <person name="Riley R."/>
            <person name="Clum A."/>
            <person name="Nolan M."/>
            <person name="Lipzen A."/>
            <person name="Salamov A."/>
            <person name="Henrissat B."/>
            <person name="Wiebenga A."/>
            <person name="De vries R.P."/>
            <person name="Grigoriev I.V."/>
            <person name="Mortensen U.H."/>
            <person name="Andersen M.R."/>
            <person name="Baker S.E."/>
        </authorList>
    </citation>
    <scope>NUCLEOTIDE SEQUENCE [LARGE SCALE GENOMIC DNA]</scope>
    <source>
        <strain evidence="2 3">CBS 707.79</strain>
    </source>
</reference>
<evidence type="ECO:0000259" key="1">
    <source>
        <dbReference type="Pfam" id="PF13649"/>
    </source>
</evidence>
<dbReference type="AlphaFoldDB" id="A0A319DKH1"/>
<evidence type="ECO:0000313" key="3">
    <source>
        <dbReference type="Proteomes" id="UP000247810"/>
    </source>
</evidence>
<evidence type="ECO:0000313" key="2">
    <source>
        <dbReference type="EMBL" id="PYH97879.1"/>
    </source>
</evidence>
<feature type="domain" description="Methyltransferase" evidence="1">
    <location>
        <begin position="55"/>
        <end position="145"/>
    </location>
</feature>
<sequence>MTIRSTSPDARQENSSYHSPYLAEYYDIYIRDRNDVPIYSRVLSELASRDEPVTVLDIGTGTGRIIHALAAQCPSTNVRFLGLDNVAAMLDRAPDDLESLSLWKDTKAQPLVDLAIFAFGSVTYMHEPDQDERFFEQIAKILRPNTGRAYISVLKVLSDGGEAMAQSAQPLASAVCPSKSFPDIIYRETWPSHNLVGNVWHTTRRIVVSQVMADGQEKVSSGLFSHLNIRKARIWTAADVRMTAAKTGLRLLDIIEDTDESPDEKIFVLGVDV</sequence>
<dbReference type="Proteomes" id="UP000247810">
    <property type="component" value="Unassembled WGS sequence"/>
</dbReference>
<organism evidence="2 3">
    <name type="scientific">Aspergillus ellipticus CBS 707.79</name>
    <dbReference type="NCBI Taxonomy" id="1448320"/>
    <lineage>
        <taxon>Eukaryota</taxon>
        <taxon>Fungi</taxon>
        <taxon>Dikarya</taxon>
        <taxon>Ascomycota</taxon>
        <taxon>Pezizomycotina</taxon>
        <taxon>Eurotiomycetes</taxon>
        <taxon>Eurotiomycetidae</taxon>
        <taxon>Eurotiales</taxon>
        <taxon>Aspergillaceae</taxon>
        <taxon>Aspergillus</taxon>
        <taxon>Aspergillus subgen. Circumdati</taxon>
    </lineage>
</organism>
<protein>
    <recommendedName>
        <fullName evidence="1">Methyltransferase domain-containing protein</fullName>
    </recommendedName>
</protein>
<dbReference type="InterPro" id="IPR041698">
    <property type="entry name" value="Methyltransf_25"/>
</dbReference>
<dbReference type="Pfam" id="PF13649">
    <property type="entry name" value="Methyltransf_25"/>
    <property type="match status" value="1"/>
</dbReference>
<gene>
    <name evidence="2" type="ORF">BO71DRAFT_426607</name>
</gene>
<keyword evidence="3" id="KW-1185">Reference proteome</keyword>
<dbReference type="CDD" id="cd02440">
    <property type="entry name" value="AdoMet_MTases"/>
    <property type="match status" value="1"/>
</dbReference>
<name>A0A319DKH1_9EURO</name>
<proteinExistence type="predicted"/>
<dbReference type="EMBL" id="KZ825817">
    <property type="protein sequence ID" value="PYH97879.1"/>
    <property type="molecule type" value="Genomic_DNA"/>
</dbReference>
<dbReference type="SUPFAM" id="SSF53335">
    <property type="entry name" value="S-adenosyl-L-methionine-dependent methyltransferases"/>
    <property type="match status" value="1"/>
</dbReference>
<dbReference type="VEuPathDB" id="FungiDB:BO71DRAFT_426607"/>